<dbReference type="InterPro" id="IPR020438">
    <property type="entry name" value="IL-11"/>
</dbReference>
<dbReference type="GO" id="GO:0008284">
    <property type="term" value="P:positive regulation of cell population proliferation"/>
    <property type="evidence" value="ECO:0007669"/>
    <property type="project" value="TreeGrafter"/>
</dbReference>
<sequence length="206" mass="23371">FTVIHEFSSYLLHLLLLAELFVRSSSRPTPSTPLCGTFRSMIHHVDKLMNLSRKLHDLTEDEVKHFGDVHHRLDSLPEIHHTSADIRLLQVNESLSQLYAHTQSFKLHIDWLKTARENVSASSQSIEGASSHLQGLSDFLKASLQHMGEEAPQSTPPSLPVVSSAFDALIFSMEMSNRLQVFCDWSKRVLHHIKKQLFTLTVPATR</sequence>
<protein>
    <recommendedName>
        <fullName evidence="4">Interleukin 11a</fullName>
    </recommendedName>
</protein>
<reference evidence="2" key="1">
    <citation type="submission" date="2019-06" db="EMBL/GenBank/DDBJ databases">
        <authorList>
            <consortium name="Wellcome Sanger Institute Data Sharing"/>
        </authorList>
    </citation>
    <scope>NUCLEOTIDE SEQUENCE [LARGE SCALE GENOMIC DNA]</scope>
</reference>
<accession>A0A672FCV9</accession>
<dbReference type="PANTHER" id="PTHR16922:SF0">
    <property type="entry name" value="INTERLEUKIN-11"/>
    <property type="match status" value="1"/>
</dbReference>
<dbReference type="GO" id="GO:0005125">
    <property type="term" value="F:cytokine activity"/>
    <property type="evidence" value="ECO:0007669"/>
    <property type="project" value="TreeGrafter"/>
</dbReference>
<dbReference type="Proteomes" id="UP000472267">
    <property type="component" value="Chromosome 22"/>
</dbReference>
<dbReference type="GO" id="GO:0043410">
    <property type="term" value="P:positive regulation of MAPK cascade"/>
    <property type="evidence" value="ECO:0007669"/>
    <property type="project" value="TreeGrafter"/>
</dbReference>
<evidence type="ECO:0000313" key="3">
    <source>
        <dbReference type="Proteomes" id="UP000472267"/>
    </source>
</evidence>
<reference evidence="2" key="3">
    <citation type="submission" date="2025-09" db="UniProtKB">
        <authorList>
            <consortium name="Ensembl"/>
        </authorList>
    </citation>
    <scope>IDENTIFICATION</scope>
</reference>
<evidence type="ECO:0008006" key="4">
    <source>
        <dbReference type="Google" id="ProtNLM"/>
    </source>
</evidence>
<reference evidence="2" key="2">
    <citation type="submission" date="2025-08" db="UniProtKB">
        <authorList>
            <consortium name="Ensembl"/>
        </authorList>
    </citation>
    <scope>IDENTIFICATION</scope>
</reference>
<dbReference type="Pfam" id="PF07400">
    <property type="entry name" value="IL11"/>
    <property type="match status" value="1"/>
</dbReference>
<dbReference type="Gene3D" id="1.20.1250.10">
    <property type="match status" value="1"/>
</dbReference>
<feature type="chain" id="PRO_5025366273" description="Interleukin 11a" evidence="1">
    <location>
        <begin position="27"/>
        <end position="206"/>
    </location>
</feature>
<organism evidence="2 3">
    <name type="scientific">Salarias fasciatus</name>
    <name type="common">Jewelled blenny</name>
    <name type="synonym">Blennius fasciatus</name>
    <dbReference type="NCBI Taxonomy" id="181472"/>
    <lineage>
        <taxon>Eukaryota</taxon>
        <taxon>Metazoa</taxon>
        <taxon>Chordata</taxon>
        <taxon>Craniata</taxon>
        <taxon>Vertebrata</taxon>
        <taxon>Euteleostomi</taxon>
        <taxon>Actinopterygii</taxon>
        <taxon>Neopterygii</taxon>
        <taxon>Teleostei</taxon>
        <taxon>Neoteleostei</taxon>
        <taxon>Acanthomorphata</taxon>
        <taxon>Ovalentaria</taxon>
        <taxon>Blenniimorphae</taxon>
        <taxon>Blenniiformes</taxon>
        <taxon>Blennioidei</taxon>
        <taxon>Blenniidae</taxon>
        <taxon>Salariinae</taxon>
        <taxon>Salarias</taxon>
    </lineage>
</organism>
<dbReference type="Ensembl" id="ENSSFAT00005002254.1">
    <property type="protein sequence ID" value="ENSSFAP00005002120.1"/>
    <property type="gene ID" value="ENSSFAG00005001453.1"/>
</dbReference>
<keyword evidence="3" id="KW-1185">Reference proteome</keyword>
<gene>
    <name evidence="2" type="primary">LOC115409478</name>
</gene>
<feature type="signal peptide" evidence="1">
    <location>
        <begin position="1"/>
        <end position="26"/>
    </location>
</feature>
<dbReference type="InParanoid" id="A0A672FCV9"/>
<evidence type="ECO:0000313" key="2">
    <source>
        <dbReference type="Ensembl" id="ENSSFAP00005002120.1"/>
    </source>
</evidence>
<proteinExistence type="predicted"/>
<dbReference type="PANTHER" id="PTHR16922">
    <property type="entry name" value="INTERLEUKIN 11"/>
    <property type="match status" value="1"/>
</dbReference>
<dbReference type="GO" id="GO:0008083">
    <property type="term" value="F:growth factor activity"/>
    <property type="evidence" value="ECO:0007669"/>
    <property type="project" value="TreeGrafter"/>
</dbReference>
<keyword evidence="1" id="KW-0732">Signal</keyword>
<dbReference type="GO" id="GO:0005737">
    <property type="term" value="C:cytoplasm"/>
    <property type="evidence" value="ECO:0007669"/>
    <property type="project" value="TreeGrafter"/>
</dbReference>
<dbReference type="SUPFAM" id="SSF47266">
    <property type="entry name" value="4-helical cytokines"/>
    <property type="match status" value="1"/>
</dbReference>
<dbReference type="InterPro" id="IPR009079">
    <property type="entry name" value="4_helix_cytokine-like_core"/>
</dbReference>
<dbReference type="PRINTS" id="PR01944">
    <property type="entry name" value="INTLKN11FISH"/>
</dbReference>
<evidence type="ECO:0000256" key="1">
    <source>
        <dbReference type="SAM" id="SignalP"/>
    </source>
</evidence>
<name>A0A672FCV9_SALFA</name>
<dbReference type="PRINTS" id="PR01927">
    <property type="entry name" value="INTRLEUKIN11"/>
</dbReference>
<dbReference type="OMA" id="MIHQVES"/>
<dbReference type="AlphaFoldDB" id="A0A672FCV9"/>
<dbReference type="InterPro" id="IPR022356">
    <property type="entry name" value="IL-11_fish"/>
</dbReference>